<reference evidence="2 3" key="1">
    <citation type="submission" date="2015-04" db="EMBL/GenBank/DDBJ databases">
        <title>Whole genome shotgun sequence of Flavihumibacter petaseus NBRC 106054.</title>
        <authorList>
            <person name="Miyazawa S."/>
            <person name="Hosoyama A."/>
            <person name="Hashimoto M."/>
            <person name="Noguchi M."/>
            <person name="Tsuchikane K."/>
            <person name="Ohji S."/>
            <person name="Yamazoe A."/>
            <person name="Ichikawa N."/>
            <person name="Kimura A."/>
            <person name="Fujita N."/>
        </authorList>
    </citation>
    <scope>NUCLEOTIDE SEQUENCE [LARGE SCALE GENOMIC DNA]</scope>
    <source>
        <strain evidence="2 3">NBRC 106054</strain>
    </source>
</reference>
<comment type="caution">
    <text evidence="2">The sequence shown here is derived from an EMBL/GenBank/DDBJ whole genome shotgun (WGS) entry which is preliminary data.</text>
</comment>
<evidence type="ECO:0000256" key="1">
    <source>
        <dbReference type="SAM" id="Phobius"/>
    </source>
</evidence>
<gene>
    <name evidence="2" type="ORF">FPE01S_03_07100</name>
</gene>
<dbReference type="EMBL" id="BBWV01000003">
    <property type="protein sequence ID" value="GAO44671.1"/>
    <property type="molecule type" value="Genomic_DNA"/>
</dbReference>
<keyword evidence="1" id="KW-1133">Transmembrane helix</keyword>
<evidence type="ECO:0000313" key="3">
    <source>
        <dbReference type="Proteomes" id="UP000033121"/>
    </source>
</evidence>
<proteinExistence type="predicted"/>
<keyword evidence="3" id="KW-1185">Reference proteome</keyword>
<organism evidence="2 3">
    <name type="scientific">Flavihumibacter petaseus NBRC 106054</name>
    <dbReference type="NCBI Taxonomy" id="1220578"/>
    <lineage>
        <taxon>Bacteria</taxon>
        <taxon>Pseudomonadati</taxon>
        <taxon>Bacteroidota</taxon>
        <taxon>Chitinophagia</taxon>
        <taxon>Chitinophagales</taxon>
        <taxon>Chitinophagaceae</taxon>
        <taxon>Flavihumibacter</taxon>
    </lineage>
</organism>
<dbReference type="RefSeq" id="WP_157474092.1">
    <property type="nucleotide sequence ID" value="NZ_BBWV01000003.1"/>
</dbReference>
<dbReference type="STRING" id="1220578.FPE01S_03_07100"/>
<protein>
    <submittedName>
        <fullName evidence="2">Uncharacterized protein</fullName>
    </submittedName>
</protein>
<accession>A0A0E9N4S0</accession>
<keyword evidence="1" id="KW-0812">Transmembrane</keyword>
<evidence type="ECO:0000313" key="2">
    <source>
        <dbReference type="EMBL" id="GAO44671.1"/>
    </source>
</evidence>
<sequence length="136" mass="15535">MVQRQLIYLCGEVHKIVAVILLFAFLGQTFNQGLYYAGYLVEKKEYMKRCVNKARPQLHCDGKCVLMKKLRDQEDRERGQSPELKLAAQQLIAQPRSFVTVPAIQVAETHAIYFTRIIGAPIDRATTLFHPPDLTC</sequence>
<dbReference type="OrthoDB" id="980645at2"/>
<dbReference type="AlphaFoldDB" id="A0A0E9N4S0"/>
<feature type="transmembrane region" description="Helical" evidence="1">
    <location>
        <begin position="6"/>
        <end position="26"/>
    </location>
</feature>
<name>A0A0E9N4S0_9BACT</name>
<keyword evidence="1" id="KW-0472">Membrane</keyword>
<dbReference type="Proteomes" id="UP000033121">
    <property type="component" value="Unassembled WGS sequence"/>
</dbReference>